<dbReference type="RefSeq" id="WP_193927460.1">
    <property type="nucleotide sequence ID" value="NZ_JADEYC010000009.1"/>
</dbReference>
<comment type="caution">
    <text evidence="2">The sequence shown here is derived from an EMBL/GenBank/DDBJ whole genome shotgun (WGS) entry which is preliminary data.</text>
</comment>
<dbReference type="Pfam" id="PF10801">
    <property type="entry name" value="DUF2537"/>
    <property type="match status" value="1"/>
</dbReference>
<keyword evidence="1" id="KW-0472">Membrane</keyword>
<dbReference type="EMBL" id="JADEYC010000009">
    <property type="protein sequence ID" value="MBE9374011.1"/>
    <property type="molecule type" value="Genomic_DNA"/>
</dbReference>
<feature type="transmembrane region" description="Helical" evidence="1">
    <location>
        <begin position="114"/>
        <end position="136"/>
    </location>
</feature>
<evidence type="ECO:0000313" key="3">
    <source>
        <dbReference type="Proteomes" id="UP000598360"/>
    </source>
</evidence>
<evidence type="ECO:0000256" key="1">
    <source>
        <dbReference type="SAM" id="Phobius"/>
    </source>
</evidence>
<proteinExistence type="predicted"/>
<dbReference type="AlphaFoldDB" id="A0A929B842"/>
<feature type="transmembrane region" description="Helical" evidence="1">
    <location>
        <begin position="142"/>
        <end position="160"/>
    </location>
</feature>
<reference evidence="2" key="1">
    <citation type="submission" date="2020-10" db="EMBL/GenBank/DDBJ databases">
        <title>Diversity and distribution of actinomycetes associated with coral in the coast of Hainan.</title>
        <authorList>
            <person name="Li F."/>
        </authorList>
    </citation>
    <scope>NUCLEOTIDE SEQUENCE</scope>
    <source>
        <strain evidence="2">HNM0983</strain>
    </source>
</reference>
<keyword evidence="3" id="KW-1185">Reference proteome</keyword>
<protein>
    <submittedName>
        <fullName evidence="2">DUF2537 domain-containing protein</fullName>
    </submittedName>
</protein>
<organism evidence="2 3">
    <name type="scientific">Saccharopolyspora montiporae</name>
    <dbReference type="NCBI Taxonomy" id="2781240"/>
    <lineage>
        <taxon>Bacteria</taxon>
        <taxon>Bacillati</taxon>
        <taxon>Actinomycetota</taxon>
        <taxon>Actinomycetes</taxon>
        <taxon>Pseudonocardiales</taxon>
        <taxon>Pseudonocardiaceae</taxon>
        <taxon>Saccharopolyspora</taxon>
    </lineage>
</organism>
<evidence type="ECO:0000313" key="2">
    <source>
        <dbReference type="EMBL" id="MBE9374011.1"/>
    </source>
</evidence>
<dbReference type="Proteomes" id="UP000598360">
    <property type="component" value="Unassembled WGS sequence"/>
</dbReference>
<keyword evidence="1" id="KW-1133">Transmembrane helix</keyword>
<dbReference type="InterPro" id="IPR024244">
    <property type="entry name" value="DUF2537"/>
</dbReference>
<accession>A0A929B842</accession>
<sequence>MNPAATARHEWQLQVRDGRPVLAQPGAVELDIAAVGLSADLVDALHEWAEVCGSLSADGAAQRGEAVSRRGRRLAARMAAETGAEIVYRDPVRGHPIRLGGGARTAEPVPWGSGLLVSGIIAALVAVTLVVMTLGLAEVSPVLSVLVNLAVAAGLAPSVWIGRRTPVWRWVAFGTGAGICAAWCALLLGLLG</sequence>
<keyword evidence="1" id="KW-0812">Transmembrane</keyword>
<name>A0A929B842_9PSEU</name>
<gene>
    <name evidence="2" type="ORF">IQ251_06075</name>
</gene>
<feature type="transmembrane region" description="Helical" evidence="1">
    <location>
        <begin position="167"/>
        <end position="191"/>
    </location>
</feature>